<sequence length="252" mass="30085">MGSQTENFLFAKWPVEVHRRAFRRSVSIYLYPNKPIKVVASKMTSQKVIIDFLMAKKDWIAKNFEKFADLAEKFPEKKIKAYEDFPYLGKDRKFKVVITLNKKSFVSVTDEHLLLHIPRNDWNADTPLQEHPTALNEIRHFYKREAVKLLSERIHHWSQQMNLHPSQVKFREQRTRWGSCSSKKIINLNWRLIVFGQDIIDYVIVHELAHLEHMNHSDRFWSLVEKHLANYQDLMKTLKQSQNLVEFLSEKP</sequence>
<proteinExistence type="predicted"/>
<name>A0ABT6DE59_9BACT</name>
<dbReference type="RefSeq" id="WP_277576602.1">
    <property type="nucleotide sequence ID" value="NZ_JANRMI010000001.1"/>
</dbReference>
<feature type="domain" description="YgjP-like metallopeptidase" evidence="2">
    <location>
        <begin position="24"/>
        <end position="240"/>
    </location>
</feature>
<protein>
    <submittedName>
        <fullName evidence="3">M48 family metallopeptidase</fullName>
    </submittedName>
</protein>
<dbReference type="CDD" id="cd07344">
    <property type="entry name" value="M48_yhfN_like"/>
    <property type="match status" value="1"/>
</dbReference>
<dbReference type="Gene3D" id="3.30.2010.10">
    <property type="entry name" value="Metalloproteases ('zincins'), catalytic domain"/>
    <property type="match status" value="1"/>
</dbReference>
<dbReference type="EMBL" id="JANRMI010000001">
    <property type="protein sequence ID" value="MDG0815126.1"/>
    <property type="molecule type" value="Genomic_DNA"/>
</dbReference>
<dbReference type="InterPro" id="IPR053136">
    <property type="entry name" value="UTP_pyrophosphatase-like"/>
</dbReference>
<dbReference type="PANTHER" id="PTHR30399">
    <property type="entry name" value="UNCHARACTERIZED PROTEIN YGJP"/>
    <property type="match status" value="1"/>
</dbReference>
<dbReference type="PANTHER" id="PTHR30399:SF1">
    <property type="entry name" value="UTP PYROPHOSPHATASE"/>
    <property type="match status" value="1"/>
</dbReference>
<feature type="coiled-coil region" evidence="1">
    <location>
        <begin position="224"/>
        <end position="251"/>
    </location>
</feature>
<dbReference type="Pfam" id="PF01863">
    <property type="entry name" value="YgjP-like"/>
    <property type="match status" value="1"/>
</dbReference>
<accession>A0ABT6DE59</accession>
<dbReference type="InterPro" id="IPR002725">
    <property type="entry name" value="YgjP-like_metallopeptidase"/>
</dbReference>
<evidence type="ECO:0000313" key="4">
    <source>
        <dbReference type="Proteomes" id="UP001152321"/>
    </source>
</evidence>
<comment type="caution">
    <text evidence="3">The sequence shown here is derived from an EMBL/GenBank/DDBJ whole genome shotgun (WGS) entry which is preliminary data.</text>
</comment>
<dbReference type="Proteomes" id="UP001152321">
    <property type="component" value="Unassembled WGS sequence"/>
</dbReference>
<evidence type="ECO:0000259" key="2">
    <source>
        <dbReference type="Pfam" id="PF01863"/>
    </source>
</evidence>
<evidence type="ECO:0000313" key="3">
    <source>
        <dbReference type="EMBL" id="MDG0815126.1"/>
    </source>
</evidence>
<gene>
    <name evidence="3" type="ORF">NWE73_02050</name>
</gene>
<evidence type="ECO:0000256" key="1">
    <source>
        <dbReference type="SAM" id="Coils"/>
    </source>
</evidence>
<organism evidence="3 4">
    <name type="scientific">Bdellovibrio svalbardensis</name>
    <dbReference type="NCBI Taxonomy" id="2972972"/>
    <lineage>
        <taxon>Bacteria</taxon>
        <taxon>Pseudomonadati</taxon>
        <taxon>Bdellovibrionota</taxon>
        <taxon>Bdellovibrionia</taxon>
        <taxon>Bdellovibrionales</taxon>
        <taxon>Pseudobdellovibrionaceae</taxon>
        <taxon>Bdellovibrio</taxon>
    </lineage>
</organism>
<keyword evidence="1" id="KW-0175">Coiled coil</keyword>
<keyword evidence="4" id="KW-1185">Reference proteome</keyword>
<reference evidence="3" key="1">
    <citation type="submission" date="2022-08" db="EMBL/GenBank/DDBJ databases">
        <title>Novel Bdellovibrio Species Isolated from Svalbard: Designation Bdellovibrio svalbardensis.</title>
        <authorList>
            <person name="Mitchell R.J."/>
            <person name="Choi S.Y."/>
        </authorList>
    </citation>
    <scope>NUCLEOTIDE SEQUENCE</scope>
    <source>
        <strain evidence="3">PAP01</strain>
    </source>
</reference>